<dbReference type="Proteomes" id="UP000000529">
    <property type="component" value="Chromosome"/>
</dbReference>
<evidence type="ECO:0000313" key="2">
    <source>
        <dbReference type="EMBL" id="CAF23019.1"/>
    </source>
</evidence>
<organism evidence="2 3">
    <name type="scientific">Protochlamydia amoebophila (strain UWE25)</name>
    <dbReference type="NCBI Taxonomy" id="264201"/>
    <lineage>
        <taxon>Bacteria</taxon>
        <taxon>Pseudomonadati</taxon>
        <taxon>Chlamydiota</taxon>
        <taxon>Chlamydiia</taxon>
        <taxon>Parachlamydiales</taxon>
        <taxon>Parachlamydiaceae</taxon>
        <taxon>Candidatus Protochlamydia</taxon>
    </lineage>
</organism>
<reference evidence="2 3" key="1">
    <citation type="journal article" date="2004" name="Science">
        <title>Illuminating the evolutionary history of chlamydiae.</title>
        <authorList>
            <person name="Horn M."/>
            <person name="Collingro A."/>
            <person name="Schmitz-Esser S."/>
            <person name="Beier C.L."/>
            <person name="Purkhold U."/>
            <person name="Fartmann B."/>
            <person name="Brandt P."/>
            <person name="Nyakatura G.J."/>
            <person name="Droege M."/>
            <person name="Frishman D."/>
            <person name="Rattei T."/>
            <person name="Mewes H."/>
            <person name="Wagner M."/>
        </authorList>
    </citation>
    <scope>NUCLEOTIDE SEQUENCE [LARGE SCALE GENOMIC DNA]</scope>
    <source>
        <strain evidence="2 3">UWE25</strain>
    </source>
</reference>
<dbReference type="OrthoDB" id="2231864at2"/>
<dbReference type="AlphaFoldDB" id="Q6MEI0"/>
<dbReference type="InterPro" id="IPR002622">
    <property type="entry name" value="Transposase_14"/>
</dbReference>
<name>Q6MEI0_PARUW</name>
<dbReference type="eggNOG" id="COG3415">
    <property type="taxonomic scope" value="Bacteria"/>
</dbReference>
<gene>
    <name evidence="2" type="ORF">PC_RS01425</name>
</gene>
<dbReference type="SUPFAM" id="SSF46689">
    <property type="entry name" value="Homeodomain-like"/>
    <property type="match status" value="1"/>
</dbReference>
<evidence type="ECO:0000259" key="1">
    <source>
        <dbReference type="Pfam" id="PF01710"/>
    </source>
</evidence>
<keyword evidence="3" id="KW-1185">Reference proteome</keyword>
<evidence type="ECO:0000313" key="3">
    <source>
        <dbReference type="Proteomes" id="UP000000529"/>
    </source>
</evidence>
<dbReference type="KEGG" id="pcu:PC_RS01425"/>
<accession>Q6MEI0</accession>
<dbReference type="RefSeq" id="WP_011174845.1">
    <property type="nucleotide sequence ID" value="NC_005861.2"/>
</dbReference>
<protein>
    <recommendedName>
        <fullName evidence="1">Transposase Synechocystis PCC 6803 domain-containing protein</fullName>
    </recommendedName>
</protein>
<dbReference type="InterPro" id="IPR009057">
    <property type="entry name" value="Homeodomain-like_sf"/>
</dbReference>
<feature type="domain" description="Transposase Synechocystis PCC 6803" evidence="1">
    <location>
        <begin position="1"/>
        <end position="114"/>
    </location>
</feature>
<dbReference type="HOGENOM" id="CLU_056788_5_2_0"/>
<dbReference type="EMBL" id="BX908798">
    <property type="protein sequence ID" value="CAF23019.1"/>
    <property type="molecule type" value="Genomic_DNA"/>
</dbReference>
<sequence length="115" mass="13656">MAYSKVLRQKALNYLETGHSAKEVRQVFGIALRTVFNWLKRQRNGCLEDKPRKRHPIKIDNDQLKSYIKKYPDSYLKEIAKEFNVDPSSIFYACKRLKITLKKGLILQRKRLEKT</sequence>
<dbReference type="Pfam" id="PF01710">
    <property type="entry name" value="HTH_Tnp_IS630"/>
    <property type="match status" value="1"/>
</dbReference>
<proteinExistence type="predicted"/>